<dbReference type="SUPFAM" id="SSF56112">
    <property type="entry name" value="Protein kinase-like (PK-like)"/>
    <property type="match status" value="1"/>
</dbReference>
<dbReference type="InterPro" id="IPR052751">
    <property type="entry name" value="Plant_MAPKKK"/>
</dbReference>
<dbReference type="PANTHER" id="PTHR48011:SF4">
    <property type="entry name" value="MITOGEN-ACTIVATED PROTEIN KINASE KINASE KINASE 19"/>
    <property type="match status" value="1"/>
</dbReference>
<feature type="domain" description="Protein kinase" evidence="1">
    <location>
        <begin position="1"/>
        <end position="257"/>
    </location>
</feature>
<dbReference type="PANTHER" id="PTHR48011">
    <property type="entry name" value="CCR4-NOT TRANSCRIPTIONAL COMPLEX SUBUNIT CAF120-RELATED"/>
    <property type="match status" value="1"/>
</dbReference>
<dbReference type="GO" id="GO:0007165">
    <property type="term" value="P:signal transduction"/>
    <property type="evidence" value="ECO:0007669"/>
    <property type="project" value="TreeGrafter"/>
</dbReference>
<dbReference type="PROSITE" id="PS50011">
    <property type="entry name" value="PROTEIN_KINASE_DOM"/>
    <property type="match status" value="1"/>
</dbReference>
<dbReference type="Pfam" id="PF00069">
    <property type="entry name" value="Pkinase"/>
    <property type="match status" value="1"/>
</dbReference>
<dbReference type="GeneTree" id="ENSGT00940000173086"/>
<dbReference type="PIRSF" id="PIRSF000654">
    <property type="entry name" value="Integrin-linked_kinase"/>
    <property type="match status" value="1"/>
</dbReference>
<sequence>MDKLKAYEQLKKDLENAAVKRIMCGQQGMEDSDIHHEINVSLRLSHPNIVRLMAVARTESCFLLAAEYIHGATLQQVLHTDSCLVKLEGDDAGFISLDLSMAVEYIHAQRIIHQDIKPANVMVHHPSKKAVLTDWGMANIRDTVMLRQGSKFTAQATGPAGGTYLYMAPECILMFEEASFQTDMWSLGATYLEILTGSAPWMVKKQRELAALMATKTPPHALSHLSDKNSFLGGLVSYDPDSRPSASDVVKFLKSGLDLTSRYGYKW</sequence>
<dbReference type="PROSITE" id="PS00108">
    <property type="entry name" value="PROTEIN_KINASE_ST"/>
    <property type="match status" value="1"/>
</dbReference>
<dbReference type="KEGG" id="mze:112435733"/>
<dbReference type="Proteomes" id="UP000265160">
    <property type="component" value="LG13"/>
</dbReference>
<evidence type="ECO:0000259" key="1">
    <source>
        <dbReference type="PROSITE" id="PS50011"/>
    </source>
</evidence>
<dbReference type="KEGG" id="mze:106674948"/>
<dbReference type="InterPro" id="IPR008271">
    <property type="entry name" value="Ser/Thr_kinase_AS"/>
</dbReference>
<reference evidence="2" key="3">
    <citation type="submission" date="2025-09" db="UniProtKB">
        <authorList>
            <consortium name="Ensembl"/>
        </authorList>
    </citation>
    <scope>IDENTIFICATION</scope>
</reference>
<dbReference type="Gene3D" id="1.10.510.10">
    <property type="entry name" value="Transferase(Phosphotransferase) domain 1"/>
    <property type="match status" value="1"/>
</dbReference>
<dbReference type="RefSeq" id="XP_024660455.1">
    <property type="nucleotide sequence ID" value="XM_024804687.1"/>
</dbReference>
<protein>
    <submittedName>
        <fullName evidence="2">Mitogen-activated protein kinase kinase kinase 2-like</fullName>
    </submittedName>
</protein>
<name>A0A3P9CSG6_9CICH</name>
<organism evidence="2 3">
    <name type="scientific">Maylandia zebra</name>
    <name type="common">zebra mbuna</name>
    <dbReference type="NCBI Taxonomy" id="106582"/>
    <lineage>
        <taxon>Eukaryota</taxon>
        <taxon>Metazoa</taxon>
        <taxon>Chordata</taxon>
        <taxon>Craniata</taxon>
        <taxon>Vertebrata</taxon>
        <taxon>Euteleostomi</taxon>
        <taxon>Actinopterygii</taxon>
        <taxon>Neopterygii</taxon>
        <taxon>Teleostei</taxon>
        <taxon>Neoteleostei</taxon>
        <taxon>Acanthomorphata</taxon>
        <taxon>Ovalentaria</taxon>
        <taxon>Cichlomorphae</taxon>
        <taxon>Cichliformes</taxon>
        <taxon>Cichlidae</taxon>
        <taxon>African cichlids</taxon>
        <taxon>Pseudocrenilabrinae</taxon>
        <taxon>Haplochromini</taxon>
        <taxon>Maylandia</taxon>
        <taxon>Maylandia zebra complex</taxon>
    </lineage>
</organism>
<dbReference type="RefSeq" id="XP_024654023.1">
    <property type="nucleotide sequence ID" value="XM_024798255.1"/>
</dbReference>
<dbReference type="AlphaFoldDB" id="A0A3P9CSG6"/>
<dbReference type="STRING" id="106582.ENSMZEP00005025278"/>
<accession>A0A3P9CSG6</accession>
<evidence type="ECO:0000313" key="3">
    <source>
        <dbReference type="Proteomes" id="UP000265160"/>
    </source>
</evidence>
<dbReference type="GO" id="GO:0004672">
    <property type="term" value="F:protein kinase activity"/>
    <property type="evidence" value="ECO:0007669"/>
    <property type="project" value="InterPro"/>
</dbReference>
<proteinExistence type="predicted"/>
<reference evidence="2" key="2">
    <citation type="submission" date="2025-08" db="UniProtKB">
        <authorList>
            <consortium name="Ensembl"/>
        </authorList>
    </citation>
    <scope>IDENTIFICATION</scope>
</reference>
<evidence type="ECO:0000313" key="2">
    <source>
        <dbReference type="Ensembl" id="ENSMZEP00005025278.1"/>
    </source>
</evidence>
<dbReference type="Ensembl" id="ENSMZET00005026100.1">
    <property type="protein sequence ID" value="ENSMZEP00005025278.1"/>
    <property type="gene ID" value="ENSMZEG00005018871.1"/>
</dbReference>
<dbReference type="CDD" id="cd14014">
    <property type="entry name" value="STKc_PknB_like"/>
    <property type="match status" value="1"/>
</dbReference>
<dbReference type="GO" id="GO:0005524">
    <property type="term" value="F:ATP binding"/>
    <property type="evidence" value="ECO:0007669"/>
    <property type="project" value="InterPro"/>
</dbReference>
<dbReference type="SMART" id="SM00220">
    <property type="entry name" value="S_TKc"/>
    <property type="match status" value="1"/>
</dbReference>
<keyword evidence="3" id="KW-1185">Reference proteome</keyword>
<dbReference type="InterPro" id="IPR011009">
    <property type="entry name" value="Kinase-like_dom_sf"/>
</dbReference>
<reference evidence="2 3" key="1">
    <citation type="journal article" date="2014" name="Nature">
        <title>The genomic substrate for adaptive radiation in African cichlid fish.</title>
        <authorList>
            <person name="Brawand D."/>
            <person name="Wagner C.E."/>
            <person name="Li Y.I."/>
            <person name="Malinsky M."/>
            <person name="Keller I."/>
            <person name="Fan S."/>
            <person name="Simakov O."/>
            <person name="Ng A.Y."/>
            <person name="Lim Z.W."/>
            <person name="Bezault E."/>
            <person name="Turner-Maier J."/>
            <person name="Johnson J."/>
            <person name="Alcazar R."/>
            <person name="Noh H.J."/>
            <person name="Russell P."/>
            <person name="Aken B."/>
            <person name="Alfoldi J."/>
            <person name="Amemiya C."/>
            <person name="Azzouzi N."/>
            <person name="Baroiller J.F."/>
            <person name="Barloy-Hubler F."/>
            <person name="Berlin A."/>
            <person name="Bloomquist R."/>
            <person name="Carleton K.L."/>
            <person name="Conte M.A."/>
            <person name="D'Cotta H."/>
            <person name="Eshel O."/>
            <person name="Gaffney L."/>
            <person name="Galibert F."/>
            <person name="Gante H.F."/>
            <person name="Gnerre S."/>
            <person name="Greuter L."/>
            <person name="Guyon R."/>
            <person name="Haddad N.S."/>
            <person name="Haerty W."/>
            <person name="Harris R.M."/>
            <person name="Hofmann H.A."/>
            <person name="Hourlier T."/>
            <person name="Hulata G."/>
            <person name="Jaffe D.B."/>
            <person name="Lara M."/>
            <person name="Lee A.P."/>
            <person name="MacCallum I."/>
            <person name="Mwaiko S."/>
            <person name="Nikaido M."/>
            <person name="Nishihara H."/>
            <person name="Ozouf-Costaz C."/>
            <person name="Penman D.J."/>
            <person name="Przybylski D."/>
            <person name="Rakotomanga M."/>
            <person name="Renn S.C.P."/>
            <person name="Ribeiro F.J."/>
            <person name="Ron M."/>
            <person name="Salzburger W."/>
            <person name="Sanchez-Pulido L."/>
            <person name="Santos M.E."/>
            <person name="Searle S."/>
            <person name="Sharpe T."/>
            <person name="Swofford R."/>
            <person name="Tan F.J."/>
            <person name="Williams L."/>
            <person name="Young S."/>
            <person name="Yin S."/>
            <person name="Okada N."/>
            <person name="Kocher T.D."/>
            <person name="Miska E.A."/>
            <person name="Lander E.S."/>
            <person name="Venkatesh B."/>
            <person name="Fernald R.D."/>
            <person name="Meyer A."/>
            <person name="Ponting C.P."/>
            <person name="Streelman J.T."/>
            <person name="Lindblad-Toh K."/>
            <person name="Seehausen O."/>
            <person name="Di Palma F."/>
        </authorList>
    </citation>
    <scope>NUCLEOTIDE SEQUENCE</scope>
</reference>
<dbReference type="InterPro" id="IPR000719">
    <property type="entry name" value="Prot_kinase_dom"/>
</dbReference>